<evidence type="ECO:0000256" key="5">
    <source>
        <dbReference type="ARBA" id="ARBA00022840"/>
    </source>
</evidence>
<dbReference type="SMART" id="SM00220">
    <property type="entry name" value="S_TKc"/>
    <property type="match status" value="1"/>
</dbReference>
<dbReference type="EMBL" id="GL833637">
    <property type="protein sequence ID" value="EGB02297.1"/>
    <property type="molecule type" value="Genomic_DNA"/>
</dbReference>
<dbReference type="PANTHER" id="PTHR24349">
    <property type="entry name" value="SERINE/THREONINE-PROTEIN KINASE"/>
    <property type="match status" value="1"/>
</dbReference>
<dbReference type="SUPFAM" id="SSF56112">
    <property type="entry name" value="Protein kinase-like (PK-like)"/>
    <property type="match status" value="1"/>
</dbReference>
<dbReference type="eggNOG" id="KOG0032">
    <property type="taxonomic scope" value="Eukaryota"/>
</dbReference>
<evidence type="ECO:0000256" key="2">
    <source>
        <dbReference type="ARBA" id="ARBA00022679"/>
    </source>
</evidence>
<evidence type="ECO:0000256" key="1">
    <source>
        <dbReference type="ARBA" id="ARBA00022527"/>
    </source>
</evidence>
<accession>F0YRG2</accession>
<dbReference type="InterPro" id="IPR050205">
    <property type="entry name" value="CDPK_Ser/Thr_kinases"/>
</dbReference>
<dbReference type="GeneID" id="20221995"/>
<dbReference type="KEGG" id="aaf:AURANDRAFT_39523"/>
<sequence length="240" mass="26530">MLRNVSHPAIVTVRDAYSEDASFAIVMQLVEGGDLFDRIVKRKRYRERDARDVMSHLLSALAYLHARGIAHRDIKPENILLRTVDSDVDVLLTDFGLAKGTAVGPHGCRTFCGTPQYLAPEVMERQNEDNLATGGYDGAAADIWSLGVVLFVLLSGTQPANSKVENKWTTCSFSEGVWQDISEGAKDVIRRLTAIDANERPSAAAALLMPWFSSQQSSQKQADSVDNEDIVIHDQKRQKT</sequence>
<dbReference type="Proteomes" id="UP000002729">
    <property type="component" value="Unassembled WGS sequence"/>
</dbReference>
<proteinExistence type="predicted"/>
<dbReference type="GO" id="GO:0005524">
    <property type="term" value="F:ATP binding"/>
    <property type="evidence" value="ECO:0007669"/>
    <property type="project" value="UniProtKB-KW"/>
</dbReference>
<dbReference type="InterPro" id="IPR008271">
    <property type="entry name" value="Ser/Thr_kinase_AS"/>
</dbReference>
<keyword evidence="9" id="KW-1185">Reference proteome</keyword>
<dbReference type="OMA" id="SHTNICR"/>
<dbReference type="PROSITE" id="PS50011">
    <property type="entry name" value="PROTEIN_KINASE_DOM"/>
    <property type="match status" value="1"/>
</dbReference>
<evidence type="ECO:0000256" key="6">
    <source>
        <dbReference type="SAM" id="MobiDB-lite"/>
    </source>
</evidence>
<keyword evidence="4" id="KW-0418">Kinase</keyword>
<evidence type="ECO:0000313" key="8">
    <source>
        <dbReference type="EMBL" id="EGB02297.1"/>
    </source>
</evidence>
<reference evidence="8 9" key="1">
    <citation type="journal article" date="2011" name="Proc. Natl. Acad. Sci. U.S.A.">
        <title>Niche of harmful alga Aureococcus anophagefferens revealed through ecogenomics.</title>
        <authorList>
            <person name="Gobler C.J."/>
            <person name="Berry D.L."/>
            <person name="Dyhrman S.T."/>
            <person name="Wilhelm S.W."/>
            <person name="Salamov A."/>
            <person name="Lobanov A.V."/>
            <person name="Zhang Y."/>
            <person name="Collier J.L."/>
            <person name="Wurch L.L."/>
            <person name="Kustka A.B."/>
            <person name="Dill B.D."/>
            <person name="Shah M."/>
            <person name="VerBerkmoes N.C."/>
            <person name="Kuo A."/>
            <person name="Terry A."/>
            <person name="Pangilinan J."/>
            <person name="Lindquist E.A."/>
            <person name="Lucas S."/>
            <person name="Paulsen I.T."/>
            <person name="Hattenrath-Lehmann T.K."/>
            <person name="Talmage S.C."/>
            <person name="Walker E.A."/>
            <person name="Koch F."/>
            <person name="Burson A.M."/>
            <person name="Marcoval M.A."/>
            <person name="Tang Y.Z."/>
            <person name="Lecleir G.R."/>
            <person name="Coyne K.J."/>
            <person name="Berg G.M."/>
            <person name="Bertrand E.M."/>
            <person name="Saito M.A."/>
            <person name="Gladyshev V.N."/>
            <person name="Grigoriev I.V."/>
        </authorList>
    </citation>
    <scope>NUCLEOTIDE SEQUENCE [LARGE SCALE GENOMIC DNA]</scope>
    <source>
        <strain evidence="9">CCMP 1984</strain>
    </source>
</reference>
<dbReference type="RefSeq" id="XP_009043005.1">
    <property type="nucleotide sequence ID" value="XM_009044757.1"/>
</dbReference>
<dbReference type="PROSITE" id="PS00108">
    <property type="entry name" value="PROTEIN_KINASE_ST"/>
    <property type="match status" value="1"/>
</dbReference>
<dbReference type="Gene3D" id="1.10.510.10">
    <property type="entry name" value="Transferase(Phosphotransferase) domain 1"/>
    <property type="match status" value="1"/>
</dbReference>
<keyword evidence="3" id="KW-0547">Nucleotide-binding</keyword>
<dbReference type="InterPro" id="IPR011009">
    <property type="entry name" value="Kinase-like_dom_sf"/>
</dbReference>
<dbReference type="InterPro" id="IPR000719">
    <property type="entry name" value="Prot_kinase_dom"/>
</dbReference>
<keyword evidence="5" id="KW-0067">ATP-binding</keyword>
<feature type="domain" description="Protein kinase" evidence="7">
    <location>
        <begin position="1"/>
        <end position="212"/>
    </location>
</feature>
<dbReference type="InParanoid" id="F0YRG2"/>
<evidence type="ECO:0000256" key="4">
    <source>
        <dbReference type="ARBA" id="ARBA00022777"/>
    </source>
</evidence>
<organism evidence="9">
    <name type="scientific">Aureococcus anophagefferens</name>
    <name type="common">Harmful bloom alga</name>
    <dbReference type="NCBI Taxonomy" id="44056"/>
    <lineage>
        <taxon>Eukaryota</taxon>
        <taxon>Sar</taxon>
        <taxon>Stramenopiles</taxon>
        <taxon>Ochrophyta</taxon>
        <taxon>Pelagophyceae</taxon>
        <taxon>Pelagomonadales</taxon>
        <taxon>Pelagomonadaceae</taxon>
        <taxon>Aureococcus</taxon>
    </lineage>
</organism>
<feature type="compositionally biased region" description="Basic and acidic residues" evidence="6">
    <location>
        <begin position="230"/>
        <end position="240"/>
    </location>
</feature>
<protein>
    <recommendedName>
        <fullName evidence="7">Protein kinase domain-containing protein</fullName>
    </recommendedName>
</protein>
<keyword evidence="1" id="KW-0723">Serine/threonine-protein kinase</keyword>
<evidence type="ECO:0000256" key="3">
    <source>
        <dbReference type="ARBA" id="ARBA00022741"/>
    </source>
</evidence>
<keyword evidence="2" id="KW-0808">Transferase</keyword>
<evidence type="ECO:0000259" key="7">
    <source>
        <dbReference type="PROSITE" id="PS50011"/>
    </source>
</evidence>
<dbReference type="AlphaFoldDB" id="F0YRG2"/>
<evidence type="ECO:0000313" key="9">
    <source>
        <dbReference type="Proteomes" id="UP000002729"/>
    </source>
</evidence>
<gene>
    <name evidence="8" type="ORF">AURANDRAFT_39523</name>
</gene>
<feature type="region of interest" description="Disordered" evidence="6">
    <location>
        <begin position="218"/>
        <end position="240"/>
    </location>
</feature>
<dbReference type="Pfam" id="PF00069">
    <property type="entry name" value="Pkinase"/>
    <property type="match status" value="1"/>
</dbReference>
<name>F0YRG2_AURAN</name>
<dbReference type="GO" id="GO:0004674">
    <property type="term" value="F:protein serine/threonine kinase activity"/>
    <property type="evidence" value="ECO:0007669"/>
    <property type="project" value="UniProtKB-KW"/>
</dbReference>
<dbReference type="OrthoDB" id="40902at2759"/>